<dbReference type="AlphaFoldDB" id="A0AAN6P5M4"/>
<feature type="non-terminal residue" evidence="5">
    <location>
        <position position="1"/>
    </location>
</feature>
<name>A0AAN6P5M4_9PEZI</name>
<evidence type="ECO:0000313" key="5">
    <source>
        <dbReference type="EMBL" id="KAK4031237.1"/>
    </source>
</evidence>
<dbReference type="Proteomes" id="UP001303115">
    <property type="component" value="Unassembled WGS sequence"/>
</dbReference>
<dbReference type="InterPro" id="IPR006162">
    <property type="entry name" value="Ppantetheine_attach_site"/>
</dbReference>
<keyword evidence="1" id="KW-0596">Phosphopantetheine</keyword>
<dbReference type="InterPro" id="IPR050091">
    <property type="entry name" value="PKS_NRPS_Biosynth_Enz"/>
</dbReference>
<evidence type="ECO:0000313" key="6">
    <source>
        <dbReference type="Proteomes" id="UP001303115"/>
    </source>
</evidence>
<dbReference type="GO" id="GO:0016491">
    <property type="term" value="F:oxidoreductase activity"/>
    <property type="evidence" value="ECO:0007669"/>
    <property type="project" value="UniProtKB-KW"/>
</dbReference>
<dbReference type="SMART" id="SM00823">
    <property type="entry name" value="PKS_PP"/>
    <property type="match status" value="1"/>
</dbReference>
<proteinExistence type="predicted"/>
<dbReference type="SUPFAM" id="SSF51735">
    <property type="entry name" value="NAD(P)-binding Rossmann-fold domains"/>
    <property type="match status" value="1"/>
</dbReference>
<organism evidence="5 6">
    <name type="scientific">Parachaetomium inaequale</name>
    <dbReference type="NCBI Taxonomy" id="2588326"/>
    <lineage>
        <taxon>Eukaryota</taxon>
        <taxon>Fungi</taxon>
        <taxon>Dikarya</taxon>
        <taxon>Ascomycota</taxon>
        <taxon>Pezizomycotina</taxon>
        <taxon>Sordariomycetes</taxon>
        <taxon>Sordariomycetidae</taxon>
        <taxon>Sordariales</taxon>
        <taxon>Chaetomiaceae</taxon>
        <taxon>Parachaetomium</taxon>
    </lineage>
</organism>
<dbReference type="InterPro" id="IPR036736">
    <property type="entry name" value="ACP-like_sf"/>
</dbReference>
<evidence type="ECO:0000256" key="2">
    <source>
        <dbReference type="ARBA" id="ARBA00022553"/>
    </source>
</evidence>
<gene>
    <name evidence="5" type="ORF">C8A01DRAFT_21512</name>
</gene>
<dbReference type="PANTHER" id="PTHR43775">
    <property type="entry name" value="FATTY ACID SYNTHASE"/>
    <property type="match status" value="1"/>
</dbReference>
<dbReference type="Gene3D" id="1.10.1200.10">
    <property type="entry name" value="ACP-like"/>
    <property type="match status" value="1"/>
</dbReference>
<dbReference type="EMBL" id="MU854941">
    <property type="protein sequence ID" value="KAK4031237.1"/>
    <property type="molecule type" value="Genomic_DNA"/>
</dbReference>
<dbReference type="SUPFAM" id="SSF47336">
    <property type="entry name" value="ACP-like"/>
    <property type="match status" value="1"/>
</dbReference>
<dbReference type="InterPro" id="IPR036291">
    <property type="entry name" value="NAD(P)-bd_dom_sf"/>
</dbReference>
<dbReference type="Pfam" id="PF23297">
    <property type="entry name" value="ACP_SdgA_C"/>
    <property type="match status" value="1"/>
</dbReference>
<dbReference type="Gene3D" id="3.40.50.720">
    <property type="entry name" value="NAD(P)-binding Rossmann-like Domain"/>
    <property type="match status" value="1"/>
</dbReference>
<dbReference type="InterPro" id="IPR009081">
    <property type="entry name" value="PP-bd_ACP"/>
</dbReference>
<comment type="caution">
    <text evidence="5">The sequence shown here is derived from an EMBL/GenBank/DDBJ whole genome shotgun (WGS) entry which is preliminary data.</text>
</comment>
<keyword evidence="2" id="KW-0597">Phosphoprotein</keyword>
<evidence type="ECO:0000256" key="3">
    <source>
        <dbReference type="ARBA" id="ARBA00023002"/>
    </source>
</evidence>
<reference evidence="6" key="1">
    <citation type="journal article" date="2023" name="Mol. Phylogenet. Evol.">
        <title>Genome-scale phylogeny and comparative genomics of the fungal order Sordariales.</title>
        <authorList>
            <person name="Hensen N."/>
            <person name="Bonometti L."/>
            <person name="Westerberg I."/>
            <person name="Brannstrom I.O."/>
            <person name="Guillou S."/>
            <person name="Cros-Aarteil S."/>
            <person name="Calhoun S."/>
            <person name="Haridas S."/>
            <person name="Kuo A."/>
            <person name="Mondo S."/>
            <person name="Pangilinan J."/>
            <person name="Riley R."/>
            <person name="LaButti K."/>
            <person name="Andreopoulos B."/>
            <person name="Lipzen A."/>
            <person name="Chen C."/>
            <person name="Yan M."/>
            <person name="Daum C."/>
            <person name="Ng V."/>
            <person name="Clum A."/>
            <person name="Steindorff A."/>
            <person name="Ohm R.A."/>
            <person name="Martin F."/>
            <person name="Silar P."/>
            <person name="Natvig D.O."/>
            <person name="Lalanne C."/>
            <person name="Gautier V."/>
            <person name="Ament-Velasquez S.L."/>
            <person name="Kruys A."/>
            <person name="Hutchinson M.I."/>
            <person name="Powell A.J."/>
            <person name="Barry K."/>
            <person name="Miller A.N."/>
            <person name="Grigoriev I.V."/>
            <person name="Debuchy R."/>
            <person name="Gladieux P."/>
            <person name="Hiltunen Thoren M."/>
            <person name="Johannesson H."/>
        </authorList>
    </citation>
    <scope>NUCLEOTIDE SEQUENCE [LARGE SCALE GENOMIC DNA]</scope>
    <source>
        <strain evidence="6">CBS 284.82</strain>
    </source>
</reference>
<dbReference type="Pfam" id="PF08659">
    <property type="entry name" value="KR"/>
    <property type="match status" value="1"/>
</dbReference>
<evidence type="ECO:0000259" key="4">
    <source>
        <dbReference type="PROSITE" id="PS50075"/>
    </source>
</evidence>
<feature type="domain" description="Carrier" evidence="4">
    <location>
        <begin position="299"/>
        <end position="376"/>
    </location>
</feature>
<dbReference type="SMART" id="SM00822">
    <property type="entry name" value="PKS_KR"/>
    <property type="match status" value="1"/>
</dbReference>
<dbReference type="GO" id="GO:0006633">
    <property type="term" value="P:fatty acid biosynthetic process"/>
    <property type="evidence" value="ECO:0007669"/>
    <property type="project" value="TreeGrafter"/>
</dbReference>
<dbReference type="PANTHER" id="PTHR43775:SF37">
    <property type="entry name" value="SI:DKEY-61P9.11"/>
    <property type="match status" value="1"/>
</dbReference>
<dbReference type="GO" id="GO:0004312">
    <property type="term" value="F:fatty acid synthase activity"/>
    <property type="evidence" value="ECO:0007669"/>
    <property type="project" value="TreeGrafter"/>
</dbReference>
<evidence type="ECO:0000256" key="1">
    <source>
        <dbReference type="ARBA" id="ARBA00022450"/>
    </source>
</evidence>
<sequence length="382" mass="40589">LVLSPDASYLLAGGLGGLGRSISRWMVSCGARNLIFVSRTGISSPEGAELIEQLRLAGVAHTILQCDVADEERLSAYLSSALKTMPPLRGVIQGAMVLKDQVFANMSFDTFVNTVRPKVQGSWALHHATLQQPLDFFVLLSSAASFVGNAGQSNYAAGCAYQVALASHRRQLGLPATAIDVGKVTGVGFVAENAGSVSEQNLVRLGMLDIEEVELLAMLEMAMADSSSRIPNGHLVTGIHSTNDAARLPPWARDPVCCHMDFVRPHLRAEAGKAKGSGAAEGVQQPLPTLLGSASSVAEAEAGVTQALLRKLARSLLMRHEEMDAKKPASTYGVDSLVAVELRNWFSREAKVEVPVFEILQASSLATLAARVVGRSPLIKAR</sequence>
<dbReference type="InterPro" id="IPR020806">
    <property type="entry name" value="PKS_PP-bd"/>
</dbReference>
<keyword evidence="6" id="KW-1185">Reference proteome</keyword>
<dbReference type="InterPro" id="IPR013968">
    <property type="entry name" value="PKS_KR"/>
</dbReference>
<protein>
    <submittedName>
        <fullName evidence="5">KR domain-containing protein</fullName>
    </submittedName>
</protein>
<dbReference type="PROSITE" id="PS00012">
    <property type="entry name" value="PHOSPHOPANTETHEINE"/>
    <property type="match status" value="1"/>
</dbReference>
<dbReference type="PROSITE" id="PS50075">
    <property type="entry name" value="CARRIER"/>
    <property type="match status" value="1"/>
</dbReference>
<keyword evidence="3" id="KW-0560">Oxidoreductase</keyword>
<dbReference type="InterPro" id="IPR057326">
    <property type="entry name" value="KR_dom"/>
</dbReference>
<dbReference type="GO" id="GO:0031177">
    <property type="term" value="F:phosphopantetheine binding"/>
    <property type="evidence" value="ECO:0007669"/>
    <property type="project" value="InterPro"/>
</dbReference>
<dbReference type="GO" id="GO:0044550">
    <property type="term" value="P:secondary metabolite biosynthetic process"/>
    <property type="evidence" value="ECO:0007669"/>
    <property type="project" value="TreeGrafter"/>
</dbReference>
<accession>A0AAN6P5M4</accession>